<gene>
    <name evidence="13" type="ORF">J7561_02820</name>
</gene>
<evidence type="ECO:0000256" key="11">
    <source>
        <dbReference type="SAM" id="Phobius"/>
    </source>
</evidence>
<evidence type="ECO:0000256" key="10">
    <source>
        <dbReference type="ARBA" id="ARBA00030775"/>
    </source>
</evidence>
<dbReference type="InterPro" id="IPR045584">
    <property type="entry name" value="Pilin-like"/>
</dbReference>
<evidence type="ECO:0000259" key="12">
    <source>
        <dbReference type="Pfam" id="PF12019"/>
    </source>
</evidence>
<keyword evidence="6 11" id="KW-0812">Transmembrane</keyword>
<evidence type="ECO:0000256" key="8">
    <source>
        <dbReference type="ARBA" id="ARBA00023136"/>
    </source>
</evidence>
<evidence type="ECO:0000313" key="14">
    <source>
        <dbReference type="Proteomes" id="UP000680020"/>
    </source>
</evidence>
<dbReference type="InterPro" id="IPR012902">
    <property type="entry name" value="N_methyl_site"/>
</dbReference>
<keyword evidence="8 11" id="KW-0472">Membrane</keyword>
<proteinExistence type="inferred from homology"/>
<dbReference type="InterPro" id="IPR022346">
    <property type="entry name" value="T2SS_GspH"/>
</dbReference>
<evidence type="ECO:0000256" key="7">
    <source>
        <dbReference type="ARBA" id="ARBA00022989"/>
    </source>
</evidence>
<keyword evidence="3" id="KW-1003">Cell membrane</keyword>
<evidence type="ECO:0000256" key="2">
    <source>
        <dbReference type="ARBA" id="ARBA00021549"/>
    </source>
</evidence>
<feature type="domain" description="General secretion pathway GspH" evidence="12">
    <location>
        <begin position="50"/>
        <end position="168"/>
    </location>
</feature>
<feature type="transmembrane region" description="Helical" evidence="11">
    <location>
        <begin position="12"/>
        <end position="31"/>
    </location>
</feature>
<dbReference type="AlphaFoldDB" id="A0AB35BXZ9"/>
<keyword evidence="4" id="KW-0488">Methylation</keyword>
<evidence type="ECO:0000313" key="13">
    <source>
        <dbReference type="EMBL" id="MBS7824137.1"/>
    </source>
</evidence>
<keyword evidence="5" id="KW-0997">Cell inner membrane</keyword>
<organism evidence="13 14">
    <name type="scientific">Wohlfahrtiimonas chitiniclastica</name>
    <dbReference type="NCBI Taxonomy" id="400946"/>
    <lineage>
        <taxon>Bacteria</taxon>
        <taxon>Pseudomonadati</taxon>
        <taxon>Pseudomonadota</taxon>
        <taxon>Gammaproteobacteria</taxon>
        <taxon>Cardiobacteriales</taxon>
        <taxon>Ignatzschineriaceae</taxon>
        <taxon>Wohlfahrtiimonas</taxon>
    </lineage>
</organism>
<reference evidence="13" key="1">
    <citation type="submission" date="2021-03" db="EMBL/GenBank/DDBJ databases">
        <title>Identification and antibiotic profiling of Wohlfahrtiimonas chitiniclastica, an underestimated human pathogen.</title>
        <authorList>
            <person name="Kopf A."/>
            <person name="Bunk B."/>
            <person name="Coldewey S."/>
            <person name="Gunzer F."/>
            <person name="Riedel T."/>
            <person name="Schroettner P."/>
        </authorList>
    </citation>
    <scope>NUCLEOTIDE SEQUENCE</scope>
    <source>
        <strain evidence="13">DSM 100917</strain>
    </source>
</reference>
<comment type="similarity">
    <text evidence="9">Belongs to the GSP H family.</text>
</comment>
<dbReference type="Pfam" id="PF12019">
    <property type="entry name" value="GspH"/>
    <property type="match status" value="1"/>
</dbReference>
<dbReference type="GO" id="GO:0015627">
    <property type="term" value="C:type II protein secretion system complex"/>
    <property type="evidence" value="ECO:0007669"/>
    <property type="project" value="InterPro"/>
</dbReference>
<evidence type="ECO:0000256" key="9">
    <source>
        <dbReference type="ARBA" id="ARBA00025772"/>
    </source>
</evidence>
<name>A0AB35BXZ9_9GAMM</name>
<dbReference type="RefSeq" id="WP_213402800.1">
    <property type="nucleotide sequence ID" value="NZ_JAGIBT010000004.1"/>
</dbReference>
<evidence type="ECO:0000256" key="1">
    <source>
        <dbReference type="ARBA" id="ARBA00004377"/>
    </source>
</evidence>
<evidence type="ECO:0000256" key="5">
    <source>
        <dbReference type="ARBA" id="ARBA00022519"/>
    </source>
</evidence>
<dbReference type="Gene3D" id="3.55.40.10">
    <property type="entry name" value="minor pseudopilin epsh domain"/>
    <property type="match status" value="1"/>
</dbReference>
<evidence type="ECO:0000256" key="4">
    <source>
        <dbReference type="ARBA" id="ARBA00022481"/>
    </source>
</evidence>
<dbReference type="EMBL" id="JAGIBU010000001">
    <property type="protein sequence ID" value="MBS7824137.1"/>
    <property type="molecule type" value="Genomic_DNA"/>
</dbReference>
<comment type="caution">
    <text evidence="13">The sequence shown here is derived from an EMBL/GenBank/DDBJ whole genome shotgun (WGS) entry which is preliminary data.</text>
</comment>
<protein>
    <recommendedName>
        <fullName evidence="2">Type II secretion system protein H</fullName>
    </recommendedName>
    <alternativeName>
        <fullName evidence="10">General secretion pathway protein H</fullName>
    </alternativeName>
</protein>
<comment type="subcellular location">
    <subcellularLocation>
        <location evidence="1">Cell inner membrane</location>
        <topology evidence="1">Single-pass membrane protein</topology>
    </subcellularLocation>
</comment>
<dbReference type="GO" id="GO:0005886">
    <property type="term" value="C:plasma membrane"/>
    <property type="evidence" value="ECO:0007669"/>
    <property type="project" value="UniProtKB-SubCell"/>
</dbReference>
<keyword evidence="7 11" id="KW-1133">Transmembrane helix</keyword>
<evidence type="ECO:0000256" key="3">
    <source>
        <dbReference type="ARBA" id="ARBA00022475"/>
    </source>
</evidence>
<dbReference type="PROSITE" id="PS00409">
    <property type="entry name" value="PROKAR_NTER_METHYL"/>
    <property type="match status" value="1"/>
</dbReference>
<dbReference type="Proteomes" id="UP000680020">
    <property type="component" value="Unassembled WGS sequence"/>
</dbReference>
<dbReference type="GO" id="GO:0015628">
    <property type="term" value="P:protein secretion by the type II secretion system"/>
    <property type="evidence" value="ECO:0007669"/>
    <property type="project" value="InterPro"/>
</dbReference>
<dbReference type="SUPFAM" id="SSF54523">
    <property type="entry name" value="Pili subunits"/>
    <property type="match status" value="1"/>
</dbReference>
<sequence>MMRPTNDIKGVTLLELMVLVGIFSLIALFSLPNLTPIFARRQLHSALITLEQDLRFAKLTSNHQKQTISMCVSIDQRTCVKTPTRDWRSGWIVFMDPEGSFNPEPDDILRRRQGFDPQLHILSTQTILHGLSFNAGKRNNKGLGTGLANGSFTLCHAQVMQSHKIIVNIYGRTRTQTHTGSCAN</sequence>
<accession>A0AB35BXZ9</accession>
<evidence type="ECO:0000256" key="6">
    <source>
        <dbReference type="ARBA" id="ARBA00022692"/>
    </source>
</evidence>